<evidence type="ECO:0000256" key="1">
    <source>
        <dbReference type="SAM" id="Phobius"/>
    </source>
</evidence>
<keyword evidence="1" id="KW-1133">Transmembrane helix</keyword>
<feature type="transmembrane region" description="Helical" evidence="1">
    <location>
        <begin position="40"/>
        <end position="56"/>
    </location>
</feature>
<evidence type="ECO:0000313" key="2">
    <source>
        <dbReference type="EMBL" id="GAA0605421.1"/>
    </source>
</evidence>
<comment type="caution">
    <text evidence="2">The sequence shown here is derived from an EMBL/GenBank/DDBJ whole genome shotgun (WGS) entry which is preliminary data.</text>
</comment>
<protein>
    <submittedName>
        <fullName evidence="2">Uncharacterized protein</fullName>
    </submittedName>
</protein>
<evidence type="ECO:0000313" key="3">
    <source>
        <dbReference type="Proteomes" id="UP001501588"/>
    </source>
</evidence>
<dbReference type="Proteomes" id="UP001501588">
    <property type="component" value="Unassembled WGS sequence"/>
</dbReference>
<organism evidence="2 3">
    <name type="scientific">Craurococcus roseus</name>
    <dbReference type="NCBI Taxonomy" id="77585"/>
    <lineage>
        <taxon>Bacteria</taxon>
        <taxon>Pseudomonadati</taxon>
        <taxon>Pseudomonadota</taxon>
        <taxon>Alphaproteobacteria</taxon>
        <taxon>Acetobacterales</taxon>
        <taxon>Acetobacteraceae</taxon>
        <taxon>Craurococcus</taxon>
    </lineage>
</organism>
<reference evidence="2 3" key="1">
    <citation type="journal article" date="2019" name="Int. J. Syst. Evol. Microbiol.">
        <title>The Global Catalogue of Microorganisms (GCM) 10K type strain sequencing project: providing services to taxonomists for standard genome sequencing and annotation.</title>
        <authorList>
            <consortium name="The Broad Institute Genomics Platform"/>
            <consortium name="The Broad Institute Genome Sequencing Center for Infectious Disease"/>
            <person name="Wu L."/>
            <person name="Ma J."/>
        </authorList>
    </citation>
    <scope>NUCLEOTIDE SEQUENCE [LARGE SCALE GENOMIC DNA]</scope>
    <source>
        <strain evidence="2 3">JCM 9933</strain>
    </source>
</reference>
<keyword evidence="3" id="KW-1185">Reference proteome</keyword>
<proteinExistence type="predicted"/>
<name>A0ABN1G767_9PROT</name>
<gene>
    <name evidence="2" type="ORF">GCM10009416_48580</name>
</gene>
<dbReference type="RefSeq" id="WP_343898042.1">
    <property type="nucleotide sequence ID" value="NZ_BAAAFZ010000101.1"/>
</dbReference>
<accession>A0ABN1G767</accession>
<sequence>MTASPNAMIGGAVEAAVVFCAVVGFFALMSVFGLFPQETVPLLLAVLGAFGCYIYGRHGSRFGRKAPSP</sequence>
<keyword evidence="1" id="KW-0812">Transmembrane</keyword>
<keyword evidence="1" id="KW-0472">Membrane</keyword>
<feature type="transmembrane region" description="Helical" evidence="1">
    <location>
        <begin position="12"/>
        <end position="34"/>
    </location>
</feature>
<dbReference type="EMBL" id="BAAAFZ010000101">
    <property type="protein sequence ID" value="GAA0605421.1"/>
    <property type="molecule type" value="Genomic_DNA"/>
</dbReference>